<dbReference type="RefSeq" id="WP_213119535.1">
    <property type="nucleotide sequence ID" value="NZ_JAGYPF010000004.1"/>
</dbReference>
<keyword evidence="5" id="KW-0503">Monooxygenase</keyword>
<keyword evidence="4" id="KW-0560">Oxidoreductase</keyword>
<keyword evidence="3" id="KW-0274">FAD</keyword>
<dbReference type="Pfam" id="PF13450">
    <property type="entry name" value="NAD_binding_8"/>
    <property type="match status" value="1"/>
</dbReference>
<dbReference type="Gene3D" id="3.50.50.60">
    <property type="entry name" value="FAD/NAD(P)-binding domain"/>
    <property type="match status" value="1"/>
</dbReference>
<dbReference type="InterPro" id="IPR050493">
    <property type="entry name" value="FAD-dep_Monooxygenase_BioMet"/>
</dbReference>
<dbReference type="SUPFAM" id="SSF51905">
    <property type="entry name" value="FAD/NAD(P)-binding domain"/>
    <property type="match status" value="1"/>
</dbReference>
<dbReference type="InterPro" id="IPR036188">
    <property type="entry name" value="FAD/NAD-bd_sf"/>
</dbReference>
<keyword evidence="7" id="KW-1185">Reference proteome</keyword>
<dbReference type="AlphaFoldDB" id="A0A942UA66"/>
<evidence type="ECO:0000256" key="2">
    <source>
        <dbReference type="ARBA" id="ARBA00022630"/>
    </source>
</evidence>
<evidence type="ECO:0000256" key="3">
    <source>
        <dbReference type="ARBA" id="ARBA00022827"/>
    </source>
</evidence>
<keyword evidence="2" id="KW-0285">Flavoprotein</keyword>
<name>A0A942UA66_9BACI</name>
<accession>A0A942UA66</accession>
<comment type="cofactor">
    <cofactor evidence="1">
        <name>FAD</name>
        <dbReference type="ChEBI" id="CHEBI:57692"/>
    </cofactor>
</comment>
<evidence type="ECO:0000256" key="4">
    <source>
        <dbReference type="ARBA" id="ARBA00023002"/>
    </source>
</evidence>
<reference evidence="6" key="1">
    <citation type="submission" date="2021-05" db="EMBL/GenBank/DDBJ databases">
        <title>Novel Bacillus species.</title>
        <authorList>
            <person name="Liu G."/>
        </authorList>
    </citation>
    <scope>NUCLEOTIDE SEQUENCE</scope>
    <source>
        <strain evidence="6">FJAT-49825</strain>
    </source>
</reference>
<dbReference type="PANTHER" id="PTHR13789">
    <property type="entry name" value="MONOOXYGENASE"/>
    <property type="match status" value="1"/>
</dbReference>
<gene>
    <name evidence="6" type="ORF">KHA99_21585</name>
</gene>
<comment type="caution">
    <text evidence="6">The sequence shown here is derived from an EMBL/GenBank/DDBJ whole genome shotgun (WGS) entry which is preliminary data.</text>
</comment>
<evidence type="ECO:0000313" key="6">
    <source>
        <dbReference type="EMBL" id="MBS4215043.1"/>
    </source>
</evidence>
<evidence type="ECO:0000256" key="1">
    <source>
        <dbReference type="ARBA" id="ARBA00001974"/>
    </source>
</evidence>
<dbReference type="EMBL" id="JAGYPF010000004">
    <property type="protein sequence ID" value="MBS4215043.1"/>
    <property type="molecule type" value="Genomic_DNA"/>
</dbReference>
<protein>
    <submittedName>
        <fullName evidence="6">NAD(P)-binding protein</fullName>
    </submittedName>
</protein>
<proteinExistence type="predicted"/>
<organism evidence="6 7">
    <name type="scientific">Neobacillus rhizophilus</name>
    <dbReference type="NCBI Taxonomy" id="2833579"/>
    <lineage>
        <taxon>Bacteria</taxon>
        <taxon>Bacillati</taxon>
        <taxon>Bacillota</taxon>
        <taxon>Bacilli</taxon>
        <taxon>Bacillales</taxon>
        <taxon>Bacillaceae</taxon>
        <taxon>Neobacillus</taxon>
    </lineage>
</organism>
<dbReference type="GO" id="GO:0004497">
    <property type="term" value="F:monooxygenase activity"/>
    <property type="evidence" value="ECO:0007669"/>
    <property type="project" value="UniProtKB-KW"/>
</dbReference>
<sequence>MKYDFIIAGGGIAGLTTAILLQKEGFRVKVLERTKELKEVGAGLGLGANAWKGLARLEMGIP</sequence>
<dbReference type="PANTHER" id="PTHR13789:SF318">
    <property type="entry name" value="GERANYLGERANYL DIPHOSPHATE REDUCTASE"/>
    <property type="match status" value="1"/>
</dbReference>
<evidence type="ECO:0000313" key="7">
    <source>
        <dbReference type="Proteomes" id="UP000679749"/>
    </source>
</evidence>
<dbReference type="Proteomes" id="UP000679749">
    <property type="component" value="Unassembled WGS sequence"/>
</dbReference>
<evidence type="ECO:0000256" key="5">
    <source>
        <dbReference type="ARBA" id="ARBA00023033"/>
    </source>
</evidence>